<protein>
    <recommendedName>
        <fullName evidence="2">protein-tyrosine-phosphatase</fullName>
        <ecNumber evidence="2">3.1.3.48</ecNumber>
    </recommendedName>
</protein>
<evidence type="ECO:0000256" key="3">
    <source>
        <dbReference type="ARBA" id="ARBA00022801"/>
    </source>
</evidence>
<feature type="domain" description="Tyrosine specific protein phosphatases" evidence="6">
    <location>
        <begin position="673"/>
        <end position="741"/>
    </location>
</feature>
<evidence type="ECO:0000259" key="6">
    <source>
        <dbReference type="PROSITE" id="PS50056"/>
    </source>
</evidence>
<dbReference type="PANTHER" id="PTHR19134">
    <property type="entry name" value="RECEPTOR-TYPE TYROSINE-PROTEIN PHOSPHATASE"/>
    <property type="match status" value="1"/>
</dbReference>
<dbReference type="EC" id="3.1.3.48" evidence="2"/>
<evidence type="ECO:0000256" key="2">
    <source>
        <dbReference type="ARBA" id="ARBA00013064"/>
    </source>
</evidence>
<dbReference type="PANTHER" id="PTHR19134:SF562">
    <property type="entry name" value="PROTEIN-TYROSINE-PHOSPHATASE"/>
    <property type="match status" value="1"/>
</dbReference>
<dbReference type="InterPro" id="IPR016130">
    <property type="entry name" value="Tyr_Pase_AS"/>
</dbReference>
<dbReference type="PROSITE" id="PS00383">
    <property type="entry name" value="TYR_PHOSPHATASE_1"/>
    <property type="match status" value="1"/>
</dbReference>
<dbReference type="Gene3D" id="2.60.120.260">
    <property type="entry name" value="Galactose-binding domain-like"/>
    <property type="match status" value="1"/>
</dbReference>
<dbReference type="Gene3D" id="3.90.190.10">
    <property type="entry name" value="Protein tyrosine phosphatase superfamily"/>
    <property type="match status" value="2"/>
</dbReference>
<evidence type="ECO:0000256" key="4">
    <source>
        <dbReference type="ARBA" id="ARBA00022912"/>
    </source>
</evidence>
<evidence type="ECO:0000256" key="1">
    <source>
        <dbReference type="ARBA" id="ARBA00009580"/>
    </source>
</evidence>
<comment type="similarity">
    <text evidence="1">Belongs to the protein-tyrosine phosphatase family.</text>
</comment>
<dbReference type="InterPro" id="IPR050348">
    <property type="entry name" value="Protein-Tyr_Phosphatase"/>
</dbReference>
<dbReference type="PRINTS" id="PR00700">
    <property type="entry name" value="PRTYPHPHTASE"/>
</dbReference>
<dbReference type="Pfam" id="PF00102">
    <property type="entry name" value="Y_phosphatase"/>
    <property type="match status" value="1"/>
</dbReference>
<dbReference type="PROSITE" id="PS50056">
    <property type="entry name" value="TYR_PHOSPHATASE_2"/>
    <property type="match status" value="1"/>
</dbReference>
<evidence type="ECO:0000313" key="8">
    <source>
        <dbReference type="Proteomes" id="UP001217089"/>
    </source>
</evidence>
<evidence type="ECO:0000313" key="7">
    <source>
        <dbReference type="EMBL" id="KAJ8313053.1"/>
    </source>
</evidence>
<keyword evidence="8" id="KW-1185">Reference proteome</keyword>
<dbReference type="InterPro" id="IPR029021">
    <property type="entry name" value="Prot-tyrosine_phosphatase-like"/>
</dbReference>
<evidence type="ECO:0000259" key="5">
    <source>
        <dbReference type="PROSITE" id="PS50055"/>
    </source>
</evidence>
<feature type="domain" description="Tyrosine-protein phosphatase" evidence="5">
    <location>
        <begin position="493"/>
        <end position="750"/>
    </location>
</feature>
<dbReference type="CDD" id="cd00047">
    <property type="entry name" value="PTPc"/>
    <property type="match status" value="1"/>
</dbReference>
<organism evidence="7 8">
    <name type="scientific">Tegillarca granosa</name>
    <name type="common">Malaysian cockle</name>
    <name type="synonym">Anadara granosa</name>
    <dbReference type="NCBI Taxonomy" id="220873"/>
    <lineage>
        <taxon>Eukaryota</taxon>
        <taxon>Metazoa</taxon>
        <taxon>Spiralia</taxon>
        <taxon>Lophotrochozoa</taxon>
        <taxon>Mollusca</taxon>
        <taxon>Bivalvia</taxon>
        <taxon>Autobranchia</taxon>
        <taxon>Pteriomorphia</taxon>
        <taxon>Arcoida</taxon>
        <taxon>Arcoidea</taxon>
        <taxon>Arcidae</taxon>
        <taxon>Tegillarca</taxon>
    </lineage>
</organism>
<dbReference type="Gene3D" id="2.170.300.10">
    <property type="entry name" value="Tie2 ligand-binding domain superfamily"/>
    <property type="match status" value="2"/>
</dbReference>
<gene>
    <name evidence="7" type="ORF">KUTeg_010426</name>
</gene>
<dbReference type="InterPro" id="IPR000387">
    <property type="entry name" value="Tyr_Pase_dom"/>
</dbReference>
<name>A0ABQ9F6S1_TEGGR</name>
<keyword evidence="4" id="KW-0904">Protein phosphatase</keyword>
<proteinExistence type="inferred from homology"/>
<dbReference type="SUPFAM" id="SSF52799">
    <property type="entry name" value="(Phosphotyrosine protein) phosphatases II"/>
    <property type="match status" value="2"/>
</dbReference>
<dbReference type="InterPro" id="IPR000242">
    <property type="entry name" value="PTP_cat"/>
</dbReference>
<keyword evidence="3" id="KW-0378">Hydrolase</keyword>
<reference evidence="7 8" key="1">
    <citation type="submission" date="2022-12" db="EMBL/GenBank/DDBJ databases">
        <title>Chromosome-level genome of Tegillarca granosa.</title>
        <authorList>
            <person name="Kim J."/>
        </authorList>
    </citation>
    <scope>NUCLEOTIDE SEQUENCE [LARGE SCALE GENOMIC DNA]</scope>
    <source>
        <strain evidence="7">Teg-2019</strain>
        <tissue evidence="7">Adductor muscle</tissue>
    </source>
</reference>
<dbReference type="Proteomes" id="UP001217089">
    <property type="component" value="Unassembled WGS sequence"/>
</dbReference>
<dbReference type="SMART" id="SM00404">
    <property type="entry name" value="PTPc_motif"/>
    <property type="match status" value="1"/>
</dbReference>
<dbReference type="SMART" id="SM00194">
    <property type="entry name" value="PTPc"/>
    <property type="match status" value="1"/>
</dbReference>
<dbReference type="InterPro" id="IPR003595">
    <property type="entry name" value="Tyr_Pase_cat"/>
</dbReference>
<dbReference type="EMBL" id="JARBDR010000440">
    <property type="protein sequence ID" value="KAJ8313053.1"/>
    <property type="molecule type" value="Genomic_DNA"/>
</dbReference>
<sequence length="935" mass="106129">MDFHKCQFYNARNVAAIPFHCLAIYICKPHCYRINGFQIIESTDGKWENKQPCYKDQIEQNATDQPSIVTVEACKGPARYVRISNNLWFDEYGLILELCEVQIYGCSQNKYGDNCTSNCYCKQKGCFYENGTCFVPGCESGWRGTSCNQACSVNTFGANCTFTCHCYYGSCNRLTGVCDIPGCKAGWKGDNCSTPCMSNKFGYGCNSTCQCAEGGCDNTNGYCFTPGCKPGWKGNNCSIPCDSNQNEFGFSCKSTCHCLTGPCNRTTGDCVTPTCKDGWQGTSCSAPCMSNKFGYECNSTCHCKEGSCDNTDGKCFKPGCKPGWKGNSCSIECDYKTFGQDCKDTCNCVKGTCDTKTGICNIFGCKPGYQGDTCSVGRYHCSRIKQHVASSNSRGIGWWFRFYCGSSVDNNLCMSKKRGSKEHKDVDESQAKQDDSFDHVYHELGLPENTDYSVIQTDDVKETAFVNDFLTNTILRMDKIKDEITVKIKNETIQKQHKNIPLGPLYPQTAGMLPKNKKKNRNKNILPYDHSRVILDTSDHQNLDDDYINASYMNGLMKDSTYIATQGPMKNTVEDFWRMVWQTKSSVIVMLTDIIEEKQETSSQYWPVSSSVIGFHSYEIHLLEANMGSEFITRKLKVKNTKTGEVRKVCHLQFISWPNESGPHPYQLFLLHQKYVEMISANNSGPAIIHCSDGTDRTGVFIAFDALFECCYRNETIDICKLITDMRKYRMNMVATEELYVLLHKLYLEYLQFQENNITTSDLRTSIQEEGNKIDREYEMLITNLPEYDETFYREAKLKTNRGKNRNNFVLPVETYRLVLSKAGADHYINAVAIPDLIWYPADENKLVFGKLILTKTSESMAIPGTKEVNLNVLEKKKSDGKLIKLFQYLNWRHESATPRPQTSFLDLIHSDQYHFCFNIVREYLEKAQLYSDTE</sequence>
<accession>A0ABQ9F6S1</accession>
<comment type="caution">
    <text evidence="7">The sequence shown here is derived from an EMBL/GenBank/DDBJ whole genome shotgun (WGS) entry which is preliminary data.</text>
</comment>
<dbReference type="PROSITE" id="PS50055">
    <property type="entry name" value="TYR_PHOSPHATASE_PTP"/>
    <property type="match status" value="1"/>
</dbReference>